<name>A0A6C0GSP7_9BACT</name>
<dbReference type="AlphaFoldDB" id="A0A6C0GSP7"/>
<evidence type="ECO:0000313" key="3">
    <source>
        <dbReference type="EMBL" id="QHT71149.1"/>
    </source>
</evidence>
<feature type="region of interest" description="Disordered" evidence="2">
    <location>
        <begin position="192"/>
        <end position="223"/>
    </location>
</feature>
<dbReference type="EMBL" id="CP048222">
    <property type="protein sequence ID" value="QHT71149.1"/>
    <property type="molecule type" value="Genomic_DNA"/>
</dbReference>
<dbReference type="InterPro" id="IPR051813">
    <property type="entry name" value="HepT_RNase_toxin"/>
</dbReference>
<reference evidence="3 4" key="1">
    <citation type="submission" date="2020-01" db="EMBL/GenBank/DDBJ databases">
        <authorList>
            <person name="Kim M.K."/>
        </authorList>
    </citation>
    <scope>NUCLEOTIDE SEQUENCE [LARGE SCALE GENOMIC DNA]</scope>
    <source>
        <strain evidence="3 4">172606-1</strain>
    </source>
</reference>
<feature type="compositionally biased region" description="Acidic residues" evidence="2">
    <location>
        <begin position="197"/>
        <end position="223"/>
    </location>
</feature>
<sequence>METREEDRIHLLGIADSIREIQGYLGRADYDTYAQREDIRESVIGQLNQIGGAAAMLSDEFKDKYADVDWDVLKGLQYAHFDQELELDLHPQWHIVKNDLPIVMDDIMDLLTNIEREEAMEAEIGPADEPVENPGAMPYFTENVADLRETRMEFDDDDAFDDDEEDDFDDDIFDENVDVDNLDMEDDSFIDRRFTDDDLMDDSSLDDDVFDDDEEEELDDDEF</sequence>
<protein>
    <recommendedName>
        <fullName evidence="5">DUF86 domain-containing protein</fullName>
    </recommendedName>
</protein>
<keyword evidence="4" id="KW-1185">Reference proteome</keyword>
<dbReference type="Proteomes" id="UP000480178">
    <property type="component" value="Chromosome"/>
</dbReference>
<organism evidence="3 4">
    <name type="scientific">Rhodocytophaga rosea</name>
    <dbReference type="NCBI Taxonomy" id="2704465"/>
    <lineage>
        <taxon>Bacteria</taxon>
        <taxon>Pseudomonadati</taxon>
        <taxon>Bacteroidota</taxon>
        <taxon>Cytophagia</taxon>
        <taxon>Cytophagales</taxon>
        <taxon>Rhodocytophagaceae</taxon>
        <taxon>Rhodocytophaga</taxon>
    </lineage>
</organism>
<dbReference type="RefSeq" id="WP_162447091.1">
    <property type="nucleotide sequence ID" value="NZ_CP048222.1"/>
</dbReference>
<evidence type="ECO:0000256" key="2">
    <source>
        <dbReference type="SAM" id="MobiDB-lite"/>
    </source>
</evidence>
<dbReference type="KEGG" id="rhoz:GXP67_33105"/>
<evidence type="ECO:0000313" key="4">
    <source>
        <dbReference type="Proteomes" id="UP000480178"/>
    </source>
</evidence>
<accession>A0A6C0GSP7</accession>
<dbReference type="PANTHER" id="PTHR34139">
    <property type="entry name" value="UPF0331 PROTEIN MJ0127"/>
    <property type="match status" value="1"/>
</dbReference>
<proteinExistence type="predicted"/>
<evidence type="ECO:0008006" key="5">
    <source>
        <dbReference type="Google" id="ProtNLM"/>
    </source>
</evidence>
<feature type="region of interest" description="Disordered" evidence="2">
    <location>
        <begin position="157"/>
        <end position="180"/>
    </location>
</feature>
<gene>
    <name evidence="3" type="ORF">GXP67_33105</name>
</gene>
<keyword evidence="1" id="KW-0597">Phosphoprotein</keyword>
<dbReference type="PANTHER" id="PTHR34139:SF1">
    <property type="entry name" value="RNASE MJ1380-RELATED"/>
    <property type="match status" value="1"/>
</dbReference>
<evidence type="ECO:0000256" key="1">
    <source>
        <dbReference type="ARBA" id="ARBA00022553"/>
    </source>
</evidence>